<protein>
    <submittedName>
        <fullName evidence="1">Uncharacterized protein</fullName>
    </submittedName>
</protein>
<sequence length="330" mass="35858">MSEVARTTFAFVEDGAEVGSLTFRTPLLEKPRSLPGFPGEQDGFALYLAINGFPVTGIALPVVQDKVDLLRSTPLVWPLQVEDKSIGNSFIVIEGHFHAKFFGDGNSGKGRFFAEFFGDGNSDEGHFRAEFFGDGNSGEGSFRAKFFGDGNSGEGHFHAKFFGGGNSGEGHFHAKFFGGGNSGEGYFRAEFFGDGNSGEGYFRAEFNTPEIGMWIHSRRAIGIAFTHIISHTVNRLKYQKDGKLSVCLARVTYDPQMAAMCSQPFLKLASATEINLQRRADALPKSSFRLTFDDKVAAKDVISFLLFLHEHAVAKGGHGLSLSSKHGEAG</sequence>
<accession>A0A6C2YS60</accession>
<evidence type="ECO:0000313" key="2">
    <source>
        <dbReference type="Proteomes" id="UP000464378"/>
    </source>
</evidence>
<dbReference type="AlphaFoldDB" id="A0A6C2YS60"/>
<dbReference type="EMBL" id="LR593887">
    <property type="protein sequence ID" value="VTS05345.1"/>
    <property type="molecule type" value="Genomic_DNA"/>
</dbReference>
<dbReference type="KEGG" id="tim:GMBLW1_52040"/>
<reference evidence="1" key="1">
    <citation type="submission" date="2019-04" db="EMBL/GenBank/DDBJ databases">
        <authorList>
            <consortium name="Science for Life Laboratories"/>
        </authorList>
    </citation>
    <scope>NUCLEOTIDE SEQUENCE</scope>
    <source>
        <strain evidence="1">MBLW1</strain>
    </source>
</reference>
<dbReference type="Proteomes" id="UP000464378">
    <property type="component" value="Chromosome"/>
</dbReference>
<name>A0A6C2YS60_9BACT</name>
<dbReference type="RefSeq" id="WP_162659132.1">
    <property type="nucleotide sequence ID" value="NZ_LR593887.1"/>
</dbReference>
<proteinExistence type="predicted"/>
<organism evidence="1">
    <name type="scientific">Tuwongella immobilis</name>
    <dbReference type="NCBI Taxonomy" id="692036"/>
    <lineage>
        <taxon>Bacteria</taxon>
        <taxon>Pseudomonadati</taxon>
        <taxon>Planctomycetota</taxon>
        <taxon>Planctomycetia</taxon>
        <taxon>Gemmatales</taxon>
        <taxon>Gemmataceae</taxon>
        <taxon>Tuwongella</taxon>
    </lineage>
</organism>
<evidence type="ECO:0000313" key="1">
    <source>
        <dbReference type="EMBL" id="VIP03989.1"/>
    </source>
</evidence>
<keyword evidence="2" id="KW-1185">Reference proteome</keyword>
<gene>
    <name evidence="1" type="ORF">GMBLW1_52040</name>
</gene>
<dbReference type="InParanoid" id="A0A6C2YS60"/>
<dbReference type="EMBL" id="LR586016">
    <property type="protein sequence ID" value="VIP03989.1"/>
    <property type="molecule type" value="Genomic_DNA"/>
</dbReference>